<dbReference type="Gene3D" id="1.10.3340.10">
    <property type="entry name" value="SMc04008-like"/>
    <property type="match status" value="1"/>
</dbReference>
<sequence>MTDEKTTEIEAAVFRRLIQHFQERTDVQNIDLMGYSGFCRNCLYKWYAEEAGELGVEVSKEEAQERIYGMPYADYKEKYQTPATDEQLRRMEISVAKNKLAKAKD</sequence>
<dbReference type="InterPro" id="IPR023163">
    <property type="entry name" value="SMc04008-like_domain"/>
</dbReference>
<accession>A0A1G6ZVR9</accession>
<reference evidence="2 3" key="1">
    <citation type="submission" date="2016-10" db="EMBL/GenBank/DDBJ databases">
        <authorList>
            <person name="de Groot N.N."/>
        </authorList>
    </citation>
    <scope>NUCLEOTIDE SEQUENCE [LARGE SCALE GENOMIC DNA]</scope>
    <source>
        <strain evidence="2 3">CGMCC 1.9109</strain>
    </source>
</reference>
<dbReference type="SUPFAM" id="SSF158757">
    <property type="entry name" value="SMc04008-like"/>
    <property type="match status" value="1"/>
</dbReference>
<evidence type="ECO:0000313" key="2">
    <source>
        <dbReference type="EMBL" id="SDE06824.1"/>
    </source>
</evidence>
<keyword evidence="3" id="KW-1185">Reference proteome</keyword>
<feature type="domain" description="SMc04008-like" evidence="1">
    <location>
        <begin position="27"/>
        <end position="92"/>
    </location>
</feature>
<evidence type="ECO:0000259" key="1">
    <source>
        <dbReference type="Pfam" id="PF06844"/>
    </source>
</evidence>
<dbReference type="STRING" id="637679.GCA_001550055_01874"/>
<dbReference type="RefSeq" id="WP_068304206.1">
    <property type="nucleotide sequence ID" value="NZ_DAIOMO010000004.1"/>
</dbReference>
<evidence type="ECO:0000313" key="3">
    <source>
        <dbReference type="Proteomes" id="UP000183685"/>
    </source>
</evidence>
<dbReference type="Proteomes" id="UP000183685">
    <property type="component" value="Unassembled WGS sequence"/>
</dbReference>
<dbReference type="Pfam" id="PF06844">
    <property type="entry name" value="DUF1244"/>
    <property type="match status" value="1"/>
</dbReference>
<dbReference type="InterPro" id="IPR036810">
    <property type="entry name" value="SMc04008-like_sf"/>
</dbReference>
<gene>
    <name evidence="2" type="ORF">SAMN04488071_1982</name>
</gene>
<proteinExistence type="predicted"/>
<organism evidence="2 3">
    <name type="scientific">Kordiimonas lacus</name>
    <dbReference type="NCBI Taxonomy" id="637679"/>
    <lineage>
        <taxon>Bacteria</taxon>
        <taxon>Pseudomonadati</taxon>
        <taxon>Pseudomonadota</taxon>
        <taxon>Alphaproteobacteria</taxon>
        <taxon>Kordiimonadales</taxon>
        <taxon>Kordiimonadaceae</taxon>
        <taxon>Kordiimonas</taxon>
    </lineage>
</organism>
<dbReference type="AlphaFoldDB" id="A0A1G6ZVR9"/>
<name>A0A1G6ZVR9_9PROT</name>
<protein>
    <recommendedName>
        <fullName evidence="1">SMc04008-like domain-containing protein</fullName>
    </recommendedName>
</protein>
<dbReference type="OrthoDB" id="9802252at2"/>
<dbReference type="EMBL" id="FNAK01000004">
    <property type="protein sequence ID" value="SDE06824.1"/>
    <property type="molecule type" value="Genomic_DNA"/>
</dbReference>